<name>A0A803PU12_CANSA</name>
<dbReference type="OMA" id="MRYMIED"/>
<protein>
    <recommendedName>
        <fullName evidence="5">CHHC U11-48K-type domain-containing protein</fullName>
    </recommendedName>
</protein>
<dbReference type="EnsemblPlants" id="evm.model.06.1336">
    <property type="protein sequence ID" value="cds.evm.model.06.1336"/>
    <property type="gene ID" value="evm.TU.06.1336"/>
</dbReference>
<evidence type="ECO:0000259" key="5">
    <source>
        <dbReference type="PROSITE" id="PS51800"/>
    </source>
</evidence>
<feature type="compositionally biased region" description="Basic and acidic residues" evidence="4">
    <location>
        <begin position="649"/>
        <end position="661"/>
    </location>
</feature>
<dbReference type="GO" id="GO:0008270">
    <property type="term" value="F:zinc ion binding"/>
    <property type="evidence" value="ECO:0007669"/>
    <property type="project" value="UniProtKB-KW"/>
</dbReference>
<sequence length="748" mass="85014">MTQPPPPFSHPPFTSLPSNPNPSSQFQHPHPQNLTPHTPDLSATLSTLNSLIHQSEQTLLSLSTLLPLQHPSQTNLNGFVSCSFNPHHLLPPDSLFAHFLSCPSSPSPIQLDLLPPLNYTQTLKPTASSQPENGFPQSVQGSDSELCFSLDDFFAEFGCNSFYHDCPGVVSLSAINGVSRTFTLPSILSAQCDNFVSKGDIETKSFRRDCRKILPSELWATRAEVEMWNEYPTVYSYRVLCAILGLDSTGVNGLARWVIASSPRYGVVIDTAMRDHIFVLCRLCFKAILKEALTLVENGDSEMIPGNTSFNCPVLVQVLTWLASQLSILYGQINGKLFAINIVKQCILEAASSVLIFSIEHKVKESPTEEFHHSLDMNSNDSAENVIVEEPLERGTEEKHNSIVDESVTAGVIFVSQVVAAVAALHERSLFEDKVKALRSYQPLTNYQRMAEHNYVSQRADEERKKRPMYRPIIEHDGLPRVKISNEDTNKNRTREELLAEERDYKRRRMSYRGKKVKRSHLEVMRDIIEDYMDEIKQAGGIGCFEKESLVKDTIPFKPPYASDSTTYADMPKKSYHDSSTAGDSSKYHQYQLHSDYTTHATTSKGPLVKEYQQPRRGHHDNHELSEEGVNRDKHDREYYSKSSPRHVRSSEWPRRPREQDEINVTRIKHHDSKHSSSRLSKHHDNRSSGSSKHSDYRSKSKDRRHRERYENTFEDRYNPAECHGTHEGGNSSTSKYYRADNIHNDEN</sequence>
<feature type="region of interest" description="Disordered" evidence="4">
    <location>
        <begin position="612"/>
        <end position="748"/>
    </location>
</feature>
<accession>A0A803PU12</accession>
<feature type="compositionally biased region" description="Basic and acidic residues" evidence="4">
    <location>
        <begin position="738"/>
        <end position="748"/>
    </location>
</feature>
<evidence type="ECO:0000256" key="3">
    <source>
        <dbReference type="ARBA" id="ARBA00022833"/>
    </source>
</evidence>
<evidence type="ECO:0000313" key="7">
    <source>
        <dbReference type="Proteomes" id="UP000596661"/>
    </source>
</evidence>
<dbReference type="PROSITE" id="PS51800">
    <property type="entry name" value="ZF_CHHC_U11_48K"/>
    <property type="match status" value="1"/>
</dbReference>
<feature type="domain" description="CHHC U11-48K-type" evidence="5">
    <location>
        <begin position="79"/>
        <end position="106"/>
    </location>
</feature>
<keyword evidence="1" id="KW-0479">Metal-binding</keyword>
<proteinExistence type="predicted"/>
<dbReference type="InterPro" id="IPR022776">
    <property type="entry name" value="TRM13/UPF0224_CHHC_Znf_dom"/>
</dbReference>
<evidence type="ECO:0000256" key="1">
    <source>
        <dbReference type="ARBA" id="ARBA00022723"/>
    </source>
</evidence>
<keyword evidence="3" id="KW-0862">Zinc</keyword>
<feature type="compositionally biased region" description="Basic and acidic residues" evidence="4">
    <location>
        <begin position="708"/>
        <end position="727"/>
    </location>
</feature>
<reference evidence="6" key="1">
    <citation type="submission" date="2018-11" db="EMBL/GenBank/DDBJ databases">
        <authorList>
            <person name="Grassa J C."/>
        </authorList>
    </citation>
    <scope>NUCLEOTIDE SEQUENCE [LARGE SCALE GENOMIC DNA]</scope>
</reference>
<dbReference type="Proteomes" id="UP000596661">
    <property type="component" value="Chromosome 6"/>
</dbReference>
<dbReference type="EMBL" id="UZAU01000603">
    <property type="status" value="NOT_ANNOTATED_CDS"/>
    <property type="molecule type" value="Genomic_DNA"/>
</dbReference>
<feature type="compositionally biased region" description="Pro residues" evidence="4">
    <location>
        <begin position="1"/>
        <end position="10"/>
    </location>
</feature>
<dbReference type="PANTHER" id="PTHR21402">
    <property type="entry name" value="GAMETOCYTE SPECIFIC FACTOR 1-RELATED"/>
    <property type="match status" value="1"/>
</dbReference>
<dbReference type="PANTHER" id="PTHR21402:SF10">
    <property type="entry name" value="U11_U12 SMALL NUCLEAR RIBONUCLEOPROTEIN 48 KDA PROTEIN"/>
    <property type="match status" value="1"/>
</dbReference>
<dbReference type="OrthoDB" id="69229at2759"/>
<feature type="region of interest" description="Disordered" evidence="4">
    <location>
        <begin position="556"/>
        <end position="586"/>
    </location>
</feature>
<keyword evidence="7" id="KW-1185">Reference proteome</keyword>
<feature type="compositionally biased region" description="Basic residues" evidence="4">
    <location>
        <begin position="667"/>
        <end position="685"/>
    </location>
</feature>
<evidence type="ECO:0000256" key="4">
    <source>
        <dbReference type="SAM" id="MobiDB-lite"/>
    </source>
</evidence>
<evidence type="ECO:0000256" key="2">
    <source>
        <dbReference type="ARBA" id="ARBA00022771"/>
    </source>
</evidence>
<feature type="region of interest" description="Disordered" evidence="4">
    <location>
        <begin position="1"/>
        <end position="39"/>
    </location>
</feature>
<evidence type="ECO:0000313" key="6">
    <source>
        <dbReference type="EnsemblPlants" id="cds.evm.model.06.1336"/>
    </source>
</evidence>
<gene>
    <name evidence="6" type="primary">LOC115719359</name>
</gene>
<organism evidence="6 7">
    <name type="scientific">Cannabis sativa</name>
    <name type="common">Hemp</name>
    <name type="synonym">Marijuana</name>
    <dbReference type="NCBI Taxonomy" id="3483"/>
    <lineage>
        <taxon>Eukaryota</taxon>
        <taxon>Viridiplantae</taxon>
        <taxon>Streptophyta</taxon>
        <taxon>Embryophyta</taxon>
        <taxon>Tracheophyta</taxon>
        <taxon>Spermatophyta</taxon>
        <taxon>Magnoliopsida</taxon>
        <taxon>eudicotyledons</taxon>
        <taxon>Gunneridae</taxon>
        <taxon>Pentapetalae</taxon>
        <taxon>rosids</taxon>
        <taxon>fabids</taxon>
        <taxon>Rosales</taxon>
        <taxon>Cannabaceae</taxon>
        <taxon>Cannabis</taxon>
    </lineage>
</organism>
<feature type="compositionally biased region" description="Basic and acidic residues" evidence="4">
    <location>
        <begin position="621"/>
        <end position="640"/>
    </location>
</feature>
<dbReference type="InterPro" id="IPR051591">
    <property type="entry name" value="UPF0224_FAM112_RNA_Proc"/>
</dbReference>
<reference evidence="6" key="2">
    <citation type="submission" date="2021-03" db="UniProtKB">
        <authorList>
            <consortium name="EnsemblPlants"/>
        </authorList>
    </citation>
    <scope>IDENTIFICATION</scope>
</reference>
<keyword evidence="2" id="KW-0863">Zinc-finger</keyword>
<feature type="compositionally biased region" description="Polar residues" evidence="4">
    <location>
        <begin position="21"/>
        <end position="39"/>
    </location>
</feature>
<dbReference type="Gramene" id="evm.model.06.1336">
    <property type="protein sequence ID" value="cds.evm.model.06.1336"/>
    <property type="gene ID" value="evm.TU.06.1336"/>
</dbReference>
<dbReference type="AlphaFoldDB" id="A0A803PU12"/>